<evidence type="ECO:0000256" key="6">
    <source>
        <dbReference type="ARBA" id="ARBA00023315"/>
    </source>
</evidence>
<dbReference type="GO" id="GO:0016746">
    <property type="term" value="F:acyltransferase activity"/>
    <property type="evidence" value="ECO:0007669"/>
    <property type="project" value="UniProtKB-KW"/>
</dbReference>
<evidence type="ECO:0000313" key="8">
    <source>
        <dbReference type="EMBL" id="KHQ52126.1"/>
    </source>
</evidence>
<evidence type="ECO:0000313" key="9">
    <source>
        <dbReference type="Proteomes" id="UP000030960"/>
    </source>
</evidence>
<dbReference type="GO" id="GO:0009247">
    <property type="term" value="P:glycolipid biosynthetic process"/>
    <property type="evidence" value="ECO:0007669"/>
    <property type="project" value="UniProtKB-ARBA"/>
</dbReference>
<gene>
    <name evidence="8" type="ORF">OA50_03141</name>
</gene>
<dbReference type="Pfam" id="PF03279">
    <property type="entry name" value="Lip_A_acyltrans"/>
    <property type="match status" value="1"/>
</dbReference>
<dbReference type="EMBL" id="JSUQ01000012">
    <property type="protein sequence ID" value="KHQ52126.1"/>
    <property type="molecule type" value="Genomic_DNA"/>
</dbReference>
<comment type="caution">
    <text evidence="8">The sequence shown here is derived from an EMBL/GenBank/DDBJ whole genome shotgun (WGS) entry which is preliminary data.</text>
</comment>
<evidence type="ECO:0000256" key="3">
    <source>
        <dbReference type="ARBA" id="ARBA00022519"/>
    </source>
</evidence>
<dbReference type="InterPro" id="IPR004960">
    <property type="entry name" value="LipA_acyltrans"/>
</dbReference>
<keyword evidence="5" id="KW-0472">Membrane</keyword>
<dbReference type="RefSeq" id="WP_052244564.1">
    <property type="nucleotide sequence ID" value="NZ_JSUQ01000012.1"/>
</dbReference>
<name>A0A0B3S620_9RHOB</name>
<comment type="subcellular location">
    <subcellularLocation>
        <location evidence="1">Cell inner membrane</location>
    </subcellularLocation>
</comment>
<keyword evidence="6 8" id="KW-0012">Acyltransferase</keyword>
<evidence type="ECO:0000256" key="7">
    <source>
        <dbReference type="SAM" id="MobiDB-lite"/>
    </source>
</evidence>
<dbReference type="PATRIC" id="fig|1515334.3.peg.3160"/>
<reference evidence="8 9" key="1">
    <citation type="submission" date="2014-10" db="EMBL/GenBank/DDBJ databases">
        <title>Genome sequence of Ponticoccus sp. strain UMTAT08 isolated from clonal culture of toxic dinoflagellate Alexandrium tamiyavanichii.</title>
        <authorList>
            <person name="Gan H.Y."/>
            <person name="Muhd D.-D."/>
            <person name="Mohd Noor M.E."/>
            <person name="Yeong Y.S."/>
            <person name="Usup G."/>
        </authorList>
    </citation>
    <scope>NUCLEOTIDE SEQUENCE [LARGE SCALE GENOMIC DNA]</scope>
    <source>
        <strain evidence="8 9">UMTAT08</strain>
    </source>
</reference>
<dbReference type="AlphaFoldDB" id="A0A0B3S620"/>
<feature type="region of interest" description="Disordered" evidence="7">
    <location>
        <begin position="1"/>
        <end position="23"/>
    </location>
</feature>
<dbReference type="PANTHER" id="PTHR30606">
    <property type="entry name" value="LIPID A BIOSYNTHESIS LAUROYL ACYLTRANSFERASE"/>
    <property type="match status" value="1"/>
</dbReference>
<sequence length="322" mass="35678">MSGKDTANTRKAGKPEAKPEVARGTWQDRLSDIGLNLFVGALRLLPVRQRLNLASWIVRRAVAPALGYYDRVEANIDHVWPGTPPAEKRRIADAAIDNLARAFIENYDPAEMLQRGAAYPVGGPGLAAFEQARAEGRPVLLLSGHYGNPICARCALVARGYEVGGLLRAMSNPYSNARYVQNYRDVAEPVFVQGPGGLKALLRHVRSGGVLAMVFDVFDGSGVPIDFLGQPAPTVTSPADIALKTGALLIPYFGIRRADRYGFDTILEEPIEHGDPVEMMREATRRLEARIKDDPGQWMWTHRRWKPKRQMKRQRKRAAATM</sequence>
<keyword evidence="9" id="KW-1185">Reference proteome</keyword>
<evidence type="ECO:0000256" key="5">
    <source>
        <dbReference type="ARBA" id="ARBA00023136"/>
    </source>
</evidence>
<proteinExistence type="predicted"/>
<keyword evidence="2" id="KW-1003">Cell membrane</keyword>
<dbReference type="GO" id="GO:0005886">
    <property type="term" value="C:plasma membrane"/>
    <property type="evidence" value="ECO:0007669"/>
    <property type="project" value="UniProtKB-SubCell"/>
</dbReference>
<dbReference type="CDD" id="cd07984">
    <property type="entry name" value="LPLAT_LABLAT-like"/>
    <property type="match status" value="1"/>
</dbReference>
<keyword evidence="3" id="KW-0997">Cell inner membrane</keyword>
<evidence type="ECO:0000256" key="1">
    <source>
        <dbReference type="ARBA" id="ARBA00004533"/>
    </source>
</evidence>
<dbReference type="Proteomes" id="UP000030960">
    <property type="component" value="Unassembled WGS sequence"/>
</dbReference>
<dbReference type="PANTHER" id="PTHR30606:SF10">
    <property type="entry name" value="PHOSPHATIDYLINOSITOL MANNOSIDE ACYLTRANSFERASE"/>
    <property type="match status" value="1"/>
</dbReference>
<protein>
    <submittedName>
        <fullName evidence="8">Lauroyl acyltransferase</fullName>
    </submittedName>
</protein>
<keyword evidence="4 8" id="KW-0808">Transferase</keyword>
<accession>A0A0B3S620</accession>
<dbReference type="STRING" id="561184.SAMN05216376_10282"/>
<dbReference type="OrthoDB" id="9801955at2"/>
<organism evidence="8 9">
    <name type="scientific">Mameliella alba</name>
    <dbReference type="NCBI Taxonomy" id="561184"/>
    <lineage>
        <taxon>Bacteria</taxon>
        <taxon>Pseudomonadati</taxon>
        <taxon>Pseudomonadota</taxon>
        <taxon>Alphaproteobacteria</taxon>
        <taxon>Rhodobacterales</taxon>
        <taxon>Roseobacteraceae</taxon>
        <taxon>Mameliella</taxon>
    </lineage>
</organism>
<evidence type="ECO:0000256" key="4">
    <source>
        <dbReference type="ARBA" id="ARBA00022679"/>
    </source>
</evidence>
<evidence type="ECO:0000256" key="2">
    <source>
        <dbReference type="ARBA" id="ARBA00022475"/>
    </source>
</evidence>